<organism evidence="2 3">
    <name type="scientific">Turnera subulata</name>
    <dbReference type="NCBI Taxonomy" id="218843"/>
    <lineage>
        <taxon>Eukaryota</taxon>
        <taxon>Viridiplantae</taxon>
        <taxon>Streptophyta</taxon>
        <taxon>Embryophyta</taxon>
        <taxon>Tracheophyta</taxon>
        <taxon>Spermatophyta</taxon>
        <taxon>Magnoliopsida</taxon>
        <taxon>eudicotyledons</taxon>
        <taxon>Gunneridae</taxon>
        <taxon>Pentapetalae</taxon>
        <taxon>rosids</taxon>
        <taxon>fabids</taxon>
        <taxon>Malpighiales</taxon>
        <taxon>Passifloraceae</taxon>
        <taxon>Turnera</taxon>
    </lineage>
</organism>
<dbReference type="GO" id="GO:0003697">
    <property type="term" value="F:single-stranded DNA binding"/>
    <property type="evidence" value="ECO:0007669"/>
    <property type="project" value="InterPro"/>
</dbReference>
<feature type="region of interest" description="Disordered" evidence="1">
    <location>
        <begin position="30"/>
        <end position="75"/>
    </location>
</feature>
<dbReference type="PANTHER" id="PTHR10302:SF23">
    <property type="entry name" value="PROTEIN OSB4, CHLOROPLASTIC"/>
    <property type="match status" value="1"/>
</dbReference>
<reference evidence="2" key="2">
    <citation type="journal article" date="2023" name="Plants (Basel)">
        <title>Annotation of the Turnera subulata (Passifloraceae) Draft Genome Reveals the S-Locus Evolved after the Divergence of Turneroideae from Passifloroideae in a Stepwise Manner.</title>
        <authorList>
            <person name="Henning P.M."/>
            <person name="Roalson E.H."/>
            <person name="Mir W."/>
            <person name="McCubbin A.G."/>
            <person name="Shore J.S."/>
        </authorList>
    </citation>
    <scope>NUCLEOTIDE SEQUENCE</scope>
    <source>
        <strain evidence="2">F60SS</strain>
    </source>
</reference>
<dbReference type="PANTHER" id="PTHR10302">
    <property type="entry name" value="SINGLE-STRANDED DNA-BINDING PROTEIN"/>
    <property type="match status" value="1"/>
</dbReference>
<sequence length="470" mass="53611">MLVKSRWSEVVRRGCWERGRGMRQLLYQPSSSSLSCSSSPTTSSNRNHCYSSYPTSSSSSSTQKQLQQQDEEHSDWGRPKEILFQTKLANCVKLIGYVDHHVQLLRLSSSSSSPSISSPLGLHPNNNNNNNLWAASTHLLLLPHNDKSHPPLSIPVLFLGDLAQVAASHLKAGDHVYVNGTLGATPPHLFHALPHHTPPPQVQVMVSRFNFVKRPSHVNNTSSLPHQGEAVNDIAYADQLWNNLLLKPEEWWDDNTISSAFERKTDGQLLRIDDSTPKWVLQKLETITFDQKTTVEGDKKSLKNDEDCTTNPWIDLLANPKHWWDYRSIKRSGLVKQKHPDFKHKNGSFSLWLAGAPGWVWSGLQTVEFDVKEQAKREFDGKEQAKREFDGKEQAKRRRGDEFWKAFVGELDKWWDNRFNKKNPKGPDFKHKETGEAVWLNDFPTWVLSELPPPKTNQHSLAASRDKQRS</sequence>
<name>A0A9Q0J2F1_9ROSI</name>
<dbReference type="GO" id="GO:0042645">
    <property type="term" value="C:mitochondrial nucleoid"/>
    <property type="evidence" value="ECO:0007669"/>
    <property type="project" value="TreeGrafter"/>
</dbReference>
<feature type="region of interest" description="Disordered" evidence="1">
    <location>
        <begin position="450"/>
        <end position="470"/>
    </location>
</feature>
<evidence type="ECO:0000313" key="2">
    <source>
        <dbReference type="EMBL" id="KAJ4825210.1"/>
    </source>
</evidence>
<protein>
    <submittedName>
        <fullName evidence="2">Uncharacterized protein</fullName>
    </submittedName>
</protein>
<feature type="compositionally biased region" description="Low complexity" evidence="1">
    <location>
        <begin position="30"/>
        <end position="62"/>
    </location>
</feature>
<accession>A0A9Q0J2F1</accession>
<dbReference type="Proteomes" id="UP001141552">
    <property type="component" value="Unassembled WGS sequence"/>
</dbReference>
<proteinExistence type="predicted"/>
<dbReference type="GO" id="GO:0006264">
    <property type="term" value="P:mitochondrial DNA replication"/>
    <property type="evidence" value="ECO:0007669"/>
    <property type="project" value="TreeGrafter"/>
</dbReference>
<evidence type="ECO:0000313" key="3">
    <source>
        <dbReference type="Proteomes" id="UP001141552"/>
    </source>
</evidence>
<dbReference type="AlphaFoldDB" id="A0A9Q0J2F1"/>
<evidence type="ECO:0000256" key="1">
    <source>
        <dbReference type="SAM" id="MobiDB-lite"/>
    </source>
</evidence>
<dbReference type="InterPro" id="IPR011344">
    <property type="entry name" value="ssDNA-bd"/>
</dbReference>
<reference evidence="2" key="1">
    <citation type="submission" date="2022-02" db="EMBL/GenBank/DDBJ databases">
        <authorList>
            <person name="Henning P.M."/>
            <person name="McCubbin A.G."/>
            <person name="Shore J.S."/>
        </authorList>
    </citation>
    <scope>NUCLEOTIDE SEQUENCE</scope>
    <source>
        <strain evidence="2">F60SS</strain>
        <tissue evidence="2">Leaves</tissue>
    </source>
</reference>
<gene>
    <name evidence="2" type="ORF">Tsubulata_024465</name>
</gene>
<dbReference type="EMBL" id="JAKUCV010006979">
    <property type="protein sequence ID" value="KAJ4825210.1"/>
    <property type="molecule type" value="Genomic_DNA"/>
</dbReference>
<comment type="caution">
    <text evidence="2">The sequence shown here is derived from an EMBL/GenBank/DDBJ whole genome shotgun (WGS) entry which is preliminary data.</text>
</comment>
<dbReference type="OrthoDB" id="669963at2759"/>
<keyword evidence="3" id="KW-1185">Reference proteome</keyword>